<gene>
    <name evidence="1" type="ORF">SORBI_3001G321300</name>
</gene>
<sequence>MSFEAKRPLFLLRSWLPHSPFSRAFSTIQAMLSARISLGETNRVESFVPTTTSTECRHCKVFFLSKRYYCYSEAISK</sequence>
<accession>A0A1B6QMB0</accession>
<reference evidence="2" key="2">
    <citation type="journal article" date="2018" name="Plant J.">
        <title>The Sorghum bicolor reference genome: improved assembly, gene annotations, a transcriptome atlas, and signatures of genome organization.</title>
        <authorList>
            <person name="McCormick R.F."/>
            <person name="Truong S.K."/>
            <person name="Sreedasyam A."/>
            <person name="Jenkins J."/>
            <person name="Shu S."/>
            <person name="Sims D."/>
            <person name="Kennedy M."/>
            <person name="Amirebrahimi M."/>
            <person name="Weers B.D."/>
            <person name="McKinley B."/>
            <person name="Mattison A."/>
            <person name="Morishige D.T."/>
            <person name="Grimwood J."/>
            <person name="Schmutz J."/>
            <person name="Mullet J.E."/>
        </authorList>
    </citation>
    <scope>NUCLEOTIDE SEQUENCE [LARGE SCALE GENOMIC DNA]</scope>
    <source>
        <strain evidence="2">cv. BTx623</strain>
    </source>
</reference>
<proteinExistence type="predicted"/>
<evidence type="ECO:0000313" key="2">
    <source>
        <dbReference type="Proteomes" id="UP000000768"/>
    </source>
</evidence>
<dbReference type="AlphaFoldDB" id="A0A1B6QMB0"/>
<name>A0A1B6QMB0_SORBI</name>
<protein>
    <submittedName>
        <fullName evidence="1">Uncharacterized protein</fullName>
    </submittedName>
</protein>
<reference evidence="1 2" key="1">
    <citation type="journal article" date="2009" name="Nature">
        <title>The Sorghum bicolor genome and the diversification of grasses.</title>
        <authorList>
            <person name="Paterson A.H."/>
            <person name="Bowers J.E."/>
            <person name="Bruggmann R."/>
            <person name="Dubchak I."/>
            <person name="Grimwood J."/>
            <person name="Gundlach H."/>
            <person name="Haberer G."/>
            <person name="Hellsten U."/>
            <person name="Mitros T."/>
            <person name="Poliakov A."/>
            <person name="Schmutz J."/>
            <person name="Spannagl M."/>
            <person name="Tang H."/>
            <person name="Wang X."/>
            <person name="Wicker T."/>
            <person name="Bharti A.K."/>
            <person name="Chapman J."/>
            <person name="Feltus F.A."/>
            <person name="Gowik U."/>
            <person name="Grigoriev I.V."/>
            <person name="Lyons E."/>
            <person name="Maher C.A."/>
            <person name="Martis M."/>
            <person name="Narechania A."/>
            <person name="Otillar R.P."/>
            <person name="Penning B.W."/>
            <person name="Salamov A.A."/>
            <person name="Wang Y."/>
            <person name="Zhang L."/>
            <person name="Carpita N.C."/>
            <person name="Freeling M."/>
            <person name="Gingle A.R."/>
            <person name="Hash C.T."/>
            <person name="Keller B."/>
            <person name="Klein P."/>
            <person name="Kresovich S."/>
            <person name="McCann M.C."/>
            <person name="Ming R."/>
            <person name="Peterson D.G."/>
            <person name="Mehboob-ur-Rahman"/>
            <person name="Ware D."/>
            <person name="Westhoff P."/>
            <person name="Mayer K.F."/>
            <person name="Messing J."/>
            <person name="Rokhsar D.S."/>
        </authorList>
    </citation>
    <scope>NUCLEOTIDE SEQUENCE [LARGE SCALE GENOMIC DNA]</scope>
    <source>
        <strain evidence="2">cv. BTx623</strain>
    </source>
</reference>
<dbReference type="Proteomes" id="UP000000768">
    <property type="component" value="Chromosome 1"/>
</dbReference>
<dbReference type="InParanoid" id="A0A1B6QMB0"/>
<organism evidence="1 2">
    <name type="scientific">Sorghum bicolor</name>
    <name type="common">Sorghum</name>
    <name type="synonym">Sorghum vulgare</name>
    <dbReference type="NCBI Taxonomy" id="4558"/>
    <lineage>
        <taxon>Eukaryota</taxon>
        <taxon>Viridiplantae</taxon>
        <taxon>Streptophyta</taxon>
        <taxon>Embryophyta</taxon>
        <taxon>Tracheophyta</taxon>
        <taxon>Spermatophyta</taxon>
        <taxon>Magnoliopsida</taxon>
        <taxon>Liliopsida</taxon>
        <taxon>Poales</taxon>
        <taxon>Poaceae</taxon>
        <taxon>PACMAD clade</taxon>
        <taxon>Panicoideae</taxon>
        <taxon>Andropogonodae</taxon>
        <taxon>Andropogoneae</taxon>
        <taxon>Sorghinae</taxon>
        <taxon>Sorghum</taxon>
    </lineage>
</organism>
<dbReference type="Gramene" id="KXG39045">
    <property type="protein sequence ID" value="KXG39045"/>
    <property type="gene ID" value="SORBI_3001G321300"/>
</dbReference>
<keyword evidence="2" id="KW-1185">Reference proteome</keyword>
<evidence type="ECO:0000313" key="1">
    <source>
        <dbReference type="EMBL" id="KXG39045.1"/>
    </source>
</evidence>
<dbReference type="EMBL" id="CM000760">
    <property type="protein sequence ID" value="KXG39045.1"/>
    <property type="molecule type" value="Genomic_DNA"/>
</dbReference>